<dbReference type="Proteomes" id="UP000095009">
    <property type="component" value="Unassembled WGS sequence"/>
</dbReference>
<sequence length="84" mass="9771">MLTIKATKTSFIYVVFLQTLDIKKILFLSQVGLPEKGKRVSVGNNTYNHQKRRFIFLANFDRSVFMIRHMPMMNNNAISKPSFS</sequence>
<protein>
    <submittedName>
        <fullName evidence="1">Uncharacterized protein</fullName>
    </submittedName>
</protein>
<evidence type="ECO:0000313" key="1">
    <source>
        <dbReference type="EMBL" id="ODQ68092.1"/>
    </source>
</evidence>
<name>A0A1E3PT37_9ASCO</name>
<evidence type="ECO:0000313" key="2">
    <source>
        <dbReference type="Proteomes" id="UP000095009"/>
    </source>
</evidence>
<keyword evidence="2" id="KW-1185">Reference proteome</keyword>
<organism evidence="1 2">
    <name type="scientific">Nadsonia fulvescens var. elongata DSM 6958</name>
    <dbReference type="NCBI Taxonomy" id="857566"/>
    <lineage>
        <taxon>Eukaryota</taxon>
        <taxon>Fungi</taxon>
        <taxon>Dikarya</taxon>
        <taxon>Ascomycota</taxon>
        <taxon>Saccharomycotina</taxon>
        <taxon>Dipodascomycetes</taxon>
        <taxon>Dipodascales</taxon>
        <taxon>Dipodascales incertae sedis</taxon>
        <taxon>Nadsonia</taxon>
    </lineage>
</organism>
<dbReference type="AlphaFoldDB" id="A0A1E3PT37"/>
<dbReference type="EMBL" id="KV454406">
    <property type="protein sequence ID" value="ODQ68092.1"/>
    <property type="molecule type" value="Genomic_DNA"/>
</dbReference>
<gene>
    <name evidence="1" type="ORF">NADFUDRAFT_44755</name>
</gene>
<reference evidence="1 2" key="1">
    <citation type="journal article" date="2016" name="Proc. Natl. Acad. Sci. U.S.A.">
        <title>Comparative genomics of biotechnologically important yeasts.</title>
        <authorList>
            <person name="Riley R."/>
            <person name="Haridas S."/>
            <person name="Wolfe K.H."/>
            <person name="Lopes M.R."/>
            <person name="Hittinger C.T."/>
            <person name="Goeker M."/>
            <person name="Salamov A.A."/>
            <person name="Wisecaver J.H."/>
            <person name="Long T.M."/>
            <person name="Calvey C.H."/>
            <person name="Aerts A.L."/>
            <person name="Barry K.W."/>
            <person name="Choi C."/>
            <person name="Clum A."/>
            <person name="Coughlan A.Y."/>
            <person name="Deshpande S."/>
            <person name="Douglass A.P."/>
            <person name="Hanson S.J."/>
            <person name="Klenk H.-P."/>
            <person name="LaButti K.M."/>
            <person name="Lapidus A."/>
            <person name="Lindquist E.A."/>
            <person name="Lipzen A.M."/>
            <person name="Meier-Kolthoff J.P."/>
            <person name="Ohm R.A."/>
            <person name="Otillar R.P."/>
            <person name="Pangilinan J.L."/>
            <person name="Peng Y."/>
            <person name="Rokas A."/>
            <person name="Rosa C.A."/>
            <person name="Scheuner C."/>
            <person name="Sibirny A.A."/>
            <person name="Slot J.C."/>
            <person name="Stielow J.B."/>
            <person name="Sun H."/>
            <person name="Kurtzman C.P."/>
            <person name="Blackwell M."/>
            <person name="Grigoriev I.V."/>
            <person name="Jeffries T.W."/>
        </authorList>
    </citation>
    <scope>NUCLEOTIDE SEQUENCE [LARGE SCALE GENOMIC DNA]</scope>
    <source>
        <strain evidence="1 2">DSM 6958</strain>
    </source>
</reference>
<accession>A0A1E3PT37</accession>
<proteinExistence type="predicted"/>